<proteinExistence type="predicted"/>
<evidence type="ECO:0000313" key="3">
    <source>
        <dbReference type="Proteomes" id="UP000184267"/>
    </source>
</evidence>
<evidence type="ECO:0000313" key="2">
    <source>
        <dbReference type="EMBL" id="OJT05207.1"/>
    </source>
</evidence>
<dbReference type="Proteomes" id="UP000184267">
    <property type="component" value="Unassembled WGS sequence"/>
</dbReference>
<accession>A0A1M2VCE8</accession>
<evidence type="ECO:0000256" key="1">
    <source>
        <dbReference type="SAM" id="MobiDB-lite"/>
    </source>
</evidence>
<sequence length="79" mass="8982">MTLAILRTQRGQPITKEMCDAKATEVPRELIDFIKHRVGLTQEPTWHRADHATDLESLDLASSSEEEEEDVSLSDRFVS</sequence>
<dbReference type="EMBL" id="MNAD01001480">
    <property type="protein sequence ID" value="OJT05207.1"/>
    <property type="molecule type" value="Genomic_DNA"/>
</dbReference>
<reference evidence="2 3" key="1">
    <citation type="submission" date="2016-10" db="EMBL/GenBank/DDBJ databases">
        <title>Genome sequence of the basidiomycete white-rot fungus Trametes pubescens.</title>
        <authorList>
            <person name="Makela M.R."/>
            <person name="Granchi Z."/>
            <person name="Peng M."/>
            <person name="De Vries R.P."/>
            <person name="Grigoriev I."/>
            <person name="Riley R."/>
            <person name="Hilden K."/>
        </authorList>
    </citation>
    <scope>NUCLEOTIDE SEQUENCE [LARGE SCALE GENOMIC DNA]</scope>
    <source>
        <strain evidence="2 3">FBCC735</strain>
    </source>
</reference>
<keyword evidence="3" id="KW-1185">Reference proteome</keyword>
<name>A0A1M2VCE8_TRAPU</name>
<gene>
    <name evidence="2" type="ORF">TRAPUB_4032</name>
</gene>
<protein>
    <submittedName>
        <fullName evidence="2">Uncharacterized protein</fullName>
    </submittedName>
</protein>
<organism evidence="2 3">
    <name type="scientific">Trametes pubescens</name>
    <name type="common">White-rot fungus</name>
    <dbReference type="NCBI Taxonomy" id="154538"/>
    <lineage>
        <taxon>Eukaryota</taxon>
        <taxon>Fungi</taxon>
        <taxon>Dikarya</taxon>
        <taxon>Basidiomycota</taxon>
        <taxon>Agaricomycotina</taxon>
        <taxon>Agaricomycetes</taxon>
        <taxon>Polyporales</taxon>
        <taxon>Polyporaceae</taxon>
        <taxon>Trametes</taxon>
    </lineage>
</organism>
<dbReference type="AlphaFoldDB" id="A0A1M2VCE8"/>
<comment type="caution">
    <text evidence="2">The sequence shown here is derived from an EMBL/GenBank/DDBJ whole genome shotgun (WGS) entry which is preliminary data.</text>
</comment>
<feature type="region of interest" description="Disordered" evidence="1">
    <location>
        <begin position="57"/>
        <end position="79"/>
    </location>
</feature>